<dbReference type="Pfam" id="PF00191">
    <property type="entry name" value="Annexin"/>
    <property type="match status" value="2"/>
</dbReference>
<evidence type="ECO:0000256" key="9">
    <source>
        <dbReference type="ARBA" id="ARBA00022840"/>
    </source>
</evidence>
<evidence type="ECO:0000256" key="3">
    <source>
        <dbReference type="ARBA" id="ARBA00012513"/>
    </source>
</evidence>
<dbReference type="Pfam" id="PF00069">
    <property type="entry name" value="Pkinase"/>
    <property type="match status" value="1"/>
</dbReference>
<dbReference type="InterPro" id="IPR008271">
    <property type="entry name" value="Ser/Thr_kinase_AS"/>
</dbReference>
<dbReference type="GO" id="GO:0016301">
    <property type="term" value="F:kinase activity"/>
    <property type="evidence" value="ECO:0007669"/>
    <property type="project" value="UniProtKB-KW"/>
</dbReference>
<evidence type="ECO:0000256" key="11">
    <source>
        <dbReference type="ARBA" id="ARBA00047899"/>
    </source>
</evidence>
<evidence type="ECO:0000256" key="10">
    <source>
        <dbReference type="ARBA" id="ARBA00023216"/>
    </source>
</evidence>
<dbReference type="InterPro" id="IPR018502">
    <property type="entry name" value="Annexin_repeat"/>
</dbReference>
<dbReference type="PROSITE" id="PS50011">
    <property type="entry name" value="PROTEIN_KINASE_DOM"/>
    <property type="match status" value="1"/>
</dbReference>
<dbReference type="InterPro" id="IPR011009">
    <property type="entry name" value="Kinase-like_dom_sf"/>
</dbReference>
<keyword evidence="15" id="KW-1185">Reference proteome</keyword>
<sequence length="273" mass="31157">MEVALMMMVNRPPTCPNIIRLLDWTETASVYIMVIERPFFCQDLSDFMHSQGRTSGKVFFKQITEAVQYCHFKGVFHNDVKKENILVVTGTFQLKLIDFGCGYFLKDTEYSGHVGTIPYFAPERFLYNTFRAIPSTVWTLGVNLFEMVSGFLPFSSIDDILRNTPPFLFGISEAFEEYKIISNKTIEESIKGEFSSDVEDLLLVVVACIRNTPAFFAVRLHKSMKGAGTNETTLTRVMVSRSEIDLLDIRTEYKKLNGHSLYSTIKVRSLLLT</sequence>
<dbReference type="PANTHER" id="PTHR22984">
    <property type="entry name" value="SERINE/THREONINE-PROTEIN KINASE PIM"/>
    <property type="match status" value="1"/>
</dbReference>
<dbReference type="Gene3D" id="1.10.510.10">
    <property type="entry name" value="Transferase(Phosphotransferase) domain 1"/>
    <property type="match status" value="1"/>
</dbReference>
<feature type="non-terminal residue" evidence="14">
    <location>
        <position position="273"/>
    </location>
</feature>
<feature type="domain" description="Protein kinase" evidence="13">
    <location>
        <begin position="1"/>
        <end position="224"/>
    </location>
</feature>
<keyword evidence="8 14" id="KW-0418">Kinase</keyword>
<evidence type="ECO:0000256" key="2">
    <source>
        <dbReference type="ARBA" id="ARBA00007831"/>
    </source>
</evidence>
<comment type="catalytic activity">
    <reaction evidence="12">
        <text>L-seryl-[protein] + ATP = O-phospho-L-seryl-[protein] + ADP + H(+)</text>
        <dbReference type="Rhea" id="RHEA:17989"/>
        <dbReference type="Rhea" id="RHEA-COMP:9863"/>
        <dbReference type="Rhea" id="RHEA-COMP:11604"/>
        <dbReference type="ChEBI" id="CHEBI:15378"/>
        <dbReference type="ChEBI" id="CHEBI:29999"/>
        <dbReference type="ChEBI" id="CHEBI:30616"/>
        <dbReference type="ChEBI" id="CHEBI:83421"/>
        <dbReference type="ChEBI" id="CHEBI:456216"/>
        <dbReference type="EC" id="2.7.11.1"/>
    </reaction>
</comment>
<keyword evidence="10" id="KW-0041">Annexin</keyword>
<evidence type="ECO:0000259" key="13">
    <source>
        <dbReference type="PROSITE" id="PS50011"/>
    </source>
</evidence>
<feature type="non-terminal residue" evidence="14">
    <location>
        <position position="1"/>
    </location>
</feature>
<keyword evidence="4" id="KW-0723">Serine/threonine-protein kinase</keyword>
<evidence type="ECO:0000256" key="4">
    <source>
        <dbReference type="ARBA" id="ARBA00022527"/>
    </source>
</evidence>
<evidence type="ECO:0000313" key="14">
    <source>
        <dbReference type="EMBL" id="MBN3294300.1"/>
    </source>
</evidence>
<comment type="similarity">
    <text evidence="2">Belongs to the annexin family.</text>
</comment>
<evidence type="ECO:0000256" key="8">
    <source>
        <dbReference type="ARBA" id="ARBA00022777"/>
    </source>
</evidence>
<evidence type="ECO:0000256" key="7">
    <source>
        <dbReference type="ARBA" id="ARBA00022741"/>
    </source>
</evidence>
<gene>
    <name evidence="14" type="primary">Pim2_9</name>
    <name evidence="14" type="ORF">GTO92_0021262</name>
</gene>
<comment type="similarity">
    <text evidence="1">Belongs to the protein kinase superfamily. CAMK Ser/Thr protein kinase family. PIM subfamily.</text>
</comment>
<dbReference type="EMBL" id="JAAWVN010026065">
    <property type="protein sequence ID" value="MBN3294300.1"/>
    <property type="molecule type" value="Genomic_DNA"/>
</dbReference>
<proteinExistence type="inferred from homology"/>
<dbReference type="InterPro" id="IPR037104">
    <property type="entry name" value="Annexin_sf"/>
</dbReference>
<organism evidence="14 15">
    <name type="scientific">Polypterus senegalus</name>
    <name type="common">Senegal bichir</name>
    <dbReference type="NCBI Taxonomy" id="55291"/>
    <lineage>
        <taxon>Eukaryota</taxon>
        <taxon>Metazoa</taxon>
        <taxon>Chordata</taxon>
        <taxon>Craniata</taxon>
        <taxon>Vertebrata</taxon>
        <taxon>Euteleostomi</taxon>
        <taxon>Actinopterygii</taxon>
        <taxon>Polypteriformes</taxon>
        <taxon>Polypteridae</taxon>
        <taxon>Polypterus</taxon>
    </lineage>
</organism>
<protein>
    <recommendedName>
        <fullName evidence="3">non-specific serine/threonine protein kinase</fullName>
        <ecNumber evidence="3">2.7.11.1</ecNumber>
    </recommendedName>
</protein>
<dbReference type="InterPro" id="IPR051138">
    <property type="entry name" value="PIM_Ser/Thr_kinase"/>
</dbReference>
<keyword evidence="7" id="KW-0547">Nucleotide-binding</keyword>
<dbReference type="Gene3D" id="3.30.200.20">
    <property type="entry name" value="Phosphorylase Kinase, domain 1"/>
    <property type="match status" value="1"/>
</dbReference>
<dbReference type="PANTHER" id="PTHR22984:SF11">
    <property type="entry name" value="AURORA KINASE-RELATED"/>
    <property type="match status" value="1"/>
</dbReference>
<dbReference type="Proteomes" id="UP001166052">
    <property type="component" value="Unassembled WGS sequence"/>
</dbReference>
<evidence type="ECO:0000313" key="15">
    <source>
        <dbReference type="Proteomes" id="UP001166052"/>
    </source>
</evidence>
<accession>A0ABS2Z721</accession>
<reference evidence="14" key="1">
    <citation type="journal article" date="2021" name="Cell">
        <title>Tracing the genetic footprints of vertebrate landing in non-teleost ray-finned fishes.</title>
        <authorList>
            <person name="Bi X."/>
            <person name="Wang K."/>
            <person name="Yang L."/>
            <person name="Pan H."/>
            <person name="Jiang H."/>
            <person name="Wei Q."/>
            <person name="Fang M."/>
            <person name="Yu H."/>
            <person name="Zhu C."/>
            <person name="Cai Y."/>
            <person name="He Y."/>
            <person name="Gan X."/>
            <person name="Zeng H."/>
            <person name="Yu D."/>
            <person name="Zhu Y."/>
            <person name="Jiang H."/>
            <person name="Qiu Q."/>
            <person name="Yang H."/>
            <person name="Zhang Y.E."/>
            <person name="Wang W."/>
            <person name="Zhu M."/>
            <person name="He S."/>
            <person name="Zhang G."/>
        </authorList>
    </citation>
    <scope>NUCLEOTIDE SEQUENCE</scope>
    <source>
        <strain evidence="14">Bchr_001</strain>
    </source>
</reference>
<dbReference type="SMART" id="SM00335">
    <property type="entry name" value="ANX"/>
    <property type="match status" value="2"/>
</dbReference>
<comment type="caution">
    <text evidence="14">The sequence shown here is derived from an EMBL/GenBank/DDBJ whole genome shotgun (WGS) entry which is preliminary data.</text>
</comment>
<evidence type="ECO:0000256" key="1">
    <source>
        <dbReference type="ARBA" id="ARBA00005505"/>
    </source>
</evidence>
<name>A0ABS2Z721_POLSE</name>
<keyword evidence="6" id="KW-0677">Repeat</keyword>
<comment type="catalytic activity">
    <reaction evidence="11">
        <text>L-threonyl-[protein] + ATP = O-phospho-L-threonyl-[protein] + ADP + H(+)</text>
        <dbReference type="Rhea" id="RHEA:46608"/>
        <dbReference type="Rhea" id="RHEA-COMP:11060"/>
        <dbReference type="Rhea" id="RHEA-COMP:11605"/>
        <dbReference type="ChEBI" id="CHEBI:15378"/>
        <dbReference type="ChEBI" id="CHEBI:30013"/>
        <dbReference type="ChEBI" id="CHEBI:30616"/>
        <dbReference type="ChEBI" id="CHEBI:61977"/>
        <dbReference type="ChEBI" id="CHEBI:456216"/>
        <dbReference type="EC" id="2.7.11.1"/>
    </reaction>
</comment>
<dbReference type="InterPro" id="IPR000719">
    <property type="entry name" value="Prot_kinase_dom"/>
</dbReference>
<keyword evidence="5" id="KW-0808">Transferase</keyword>
<dbReference type="PROSITE" id="PS00108">
    <property type="entry name" value="PROTEIN_KINASE_ST"/>
    <property type="match status" value="1"/>
</dbReference>
<dbReference type="Gene3D" id="1.10.220.10">
    <property type="entry name" value="Annexin"/>
    <property type="match status" value="2"/>
</dbReference>
<keyword evidence="9" id="KW-0067">ATP-binding</keyword>
<dbReference type="SMART" id="SM00220">
    <property type="entry name" value="S_TKc"/>
    <property type="match status" value="1"/>
</dbReference>
<dbReference type="PROSITE" id="PS51897">
    <property type="entry name" value="ANNEXIN_2"/>
    <property type="match status" value="1"/>
</dbReference>
<dbReference type="SUPFAM" id="SSF47874">
    <property type="entry name" value="Annexin"/>
    <property type="match status" value="1"/>
</dbReference>
<evidence type="ECO:0000256" key="12">
    <source>
        <dbReference type="ARBA" id="ARBA00048679"/>
    </source>
</evidence>
<evidence type="ECO:0000256" key="6">
    <source>
        <dbReference type="ARBA" id="ARBA00022737"/>
    </source>
</evidence>
<evidence type="ECO:0000256" key="5">
    <source>
        <dbReference type="ARBA" id="ARBA00022679"/>
    </source>
</evidence>
<dbReference type="EC" id="2.7.11.1" evidence="3"/>
<dbReference type="SUPFAM" id="SSF56112">
    <property type="entry name" value="Protein kinase-like (PK-like)"/>
    <property type="match status" value="1"/>
</dbReference>